<protein>
    <submittedName>
        <fullName evidence="2">Uncharacterized protein</fullName>
    </submittedName>
</protein>
<feature type="chain" id="PRO_5017959183" evidence="1">
    <location>
        <begin position="23"/>
        <end position="609"/>
    </location>
</feature>
<dbReference type="Proteomes" id="UP000279307">
    <property type="component" value="Chromosome 1"/>
</dbReference>
<evidence type="ECO:0000313" key="2">
    <source>
        <dbReference type="EMBL" id="RLU26475.1"/>
    </source>
</evidence>
<organism evidence="2">
    <name type="scientific">Ooceraea biroi</name>
    <name type="common">Clonal raider ant</name>
    <name type="synonym">Cerapachys biroi</name>
    <dbReference type="NCBI Taxonomy" id="2015173"/>
    <lineage>
        <taxon>Eukaryota</taxon>
        <taxon>Metazoa</taxon>
        <taxon>Ecdysozoa</taxon>
        <taxon>Arthropoda</taxon>
        <taxon>Hexapoda</taxon>
        <taxon>Insecta</taxon>
        <taxon>Pterygota</taxon>
        <taxon>Neoptera</taxon>
        <taxon>Endopterygota</taxon>
        <taxon>Hymenoptera</taxon>
        <taxon>Apocrita</taxon>
        <taxon>Aculeata</taxon>
        <taxon>Formicoidea</taxon>
        <taxon>Formicidae</taxon>
        <taxon>Dorylinae</taxon>
        <taxon>Ooceraea</taxon>
    </lineage>
</organism>
<accession>A0A3L8E253</accession>
<reference evidence="2" key="2">
    <citation type="submission" date="2018-07" db="EMBL/GenBank/DDBJ databases">
        <authorList>
            <person name="Mckenzie S.K."/>
            <person name="Kronauer D.J.C."/>
        </authorList>
    </citation>
    <scope>NUCLEOTIDE SEQUENCE</scope>
    <source>
        <strain evidence="2">Clonal line C1</strain>
    </source>
</reference>
<name>A0A3L8E253_OOCBI</name>
<keyword evidence="1" id="KW-0732">Signal</keyword>
<feature type="signal peptide" evidence="1">
    <location>
        <begin position="1"/>
        <end position="22"/>
    </location>
</feature>
<proteinExistence type="predicted"/>
<reference evidence="2" key="1">
    <citation type="journal article" date="2018" name="Genome Res.">
        <title>The genomic architecture and molecular evolution of ant odorant receptors.</title>
        <authorList>
            <person name="McKenzie S.K."/>
            <person name="Kronauer D.J.C."/>
        </authorList>
    </citation>
    <scope>NUCLEOTIDE SEQUENCE [LARGE SCALE GENOMIC DNA]</scope>
    <source>
        <strain evidence="2">Clonal line C1</strain>
    </source>
</reference>
<gene>
    <name evidence="2" type="ORF">DMN91_000271</name>
</gene>
<evidence type="ECO:0000256" key="1">
    <source>
        <dbReference type="SAM" id="SignalP"/>
    </source>
</evidence>
<dbReference type="EMBL" id="QOIP01000001">
    <property type="protein sequence ID" value="RLU26475.1"/>
    <property type="molecule type" value="Genomic_DNA"/>
</dbReference>
<sequence length="609" mass="69335">MQSHCGIYLLIHVLFLVKSIESFDNNGSEYFSSLERNLILKLKTATRLKHNLGKILYELPIENYELHHSVKIIGDYLRNGGSLIDCLDVLPSITHVPIEEQIDSILGSMEDHLPKYLIPAISLIRRFIKEGVLDVEEIHRPTWGPPKSDLLEKISLMDLKKAASPLIYREPLKDLKGPWPKIIGETASLINYKIVSPRRELIAYMLANLKITKATTEIRESITNLFEYLLSNGDHQLTNLKTSSNPYQLISNAVSNLSLQNETLVAANLLLPFLKKPSECWESSEFINFFHDNILNYTLLISRDRLFSRSKAGIALSSMIQKNNLDAHNTIEQFHPFEYVSHKDLLLAFVSQLKRQQTHRNGVSDVVNSVYGDLLLTNAQKRRKVLRNRDITEVILMAMARIENSIRIQRLLANVASDKSVKPEVWQKAPAFGLSENDINGPIDATLKTLKALLFSDLVTSDVLKAKIAELINAYENRINEEQAKCNSRLETYWSNFTKAGKEIETKRRKIRDIDIEDLLQALPGLNIYTDEYISLKIFLSQSNLEEKIGQVDVNMHPTRGRLLAQLLKMMETASGIDDNLRHLAMRFIDNVAYEGYGAGALLQRFSEI</sequence>
<comment type="caution">
    <text evidence="2">The sequence shown here is derived from an EMBL/GenBank/DDBJ whole genome shotgun (WGS) entry which is preliminary data.</text>
</comment>
<dbReference type="AlphaFoldDB" id="A0A3L8E253"/>
<dbReference type="OrthoDB" id="7539645at2759"/>